<comment type="caution">
    <text evidence="3">The sequence shown here is derived from an EMBL/GenBank/DDBJ whole genome shotgun (WGS) entry which is preliminary data.</text>
</comment>
<dbReference type="EMBL" id="LYVI01000001">
    <property type="protein sequence ID" value="OBU63194.1"/>
    <property type="molecule type" value="Genomic_DNA"/>
</dbReference>
<feature type="domain" description="HNH nuclease" evidence="2">
    <location>
        <begin position="199"/>
        <end position="247"/>
    </location>
</feature>
<accession>A0AAP7GVE5</accession>
<gene>
    <name evidence="3" type="ORF">A9K56_00305</name>
</gene>
<sequence>MDNGNDKQRIAEWRAKRRRQRTEQEQERNRTRQFGGHFFLEDDEGEDIDPADAAADAEELALAQRKLVPAEAPPRLTSSELRLALWSWDLDALRQLWGEREQKLTYLEDAARLLAHIRHRSGIDPVLRAPAEMMKNDAVEALRGTLEESGRLIPSFPSASLAPPDVEVDGKRVEQVLRVIRDGQADFRKRLIEHYGAVCMVTGTAHAAVIDAAHITPYNGTSTNALSNGLLLRKDIHALFDAGLLAVCPSLVISVSSTLSDACYRDLDGRPLRLLAPSKISTTALRSRMLGKAADEISLSGVTLGDKDESRT</sequence>
<protein>
    <recommendedName>
        <fullName evidence="2">HNH nuclease domain-containing protein</fullName>
    </recommendedName>
</protein>
<evidence type="ECO:0000313" key="3">
    <source>
        <dbReference type="EMBL" id="OBU63194.1"/>
    </source>
</evidence>
<dbReference type="Pfam" id="PF13391">
    <property type="entry name" value="HNH_2"/>
    <property type="match status" value="1"/>
</dbReference>
<feature type="region of interest" description="Disordered" evidence="1">
    <location>
        <begin position="1"/>
        <end position="42"/>
    </location>
</feature>
<dbReference type="InterPro" id="IPR003615">
    <property type="entry name" value="HNH_nuc"/>
</dbReference>
<name>A0AAP7GVE5_STEMA</name>
<feature type="compositionally biased region" description="Basic and acidic residues" evidence="1">
    <location>
        <begin position="1"/>
        <end position="14"/>
    </location>
</feature>
<organism evidence="3 4">
    <name type="scientific">Stenotrophomonas maltophilia</name>
    <name type="common">Pseudomonas maltophilia</name>
    <name type="synonym">Xanthomonas maltophilia</name>
    <dbReference type="NCBI Taxonomy" id="40324"/>
    <lineage>
        <taxon>Bacteria</taxon>
        <taxon>Pseudomonadati</taxon>
        <taxon>Pseudomonadota</taxon>
        <taxon>Gammaproteobacteria</taxon>
        <taxon>Lysobacterales</taxon>
        <taxon>Lysobacteraceae</taxon>
        <taxon>Stenotrophomonas</taxon>
        <taxon>Stenotrophomonas maltophilia group</taxon>
    </lineage>
</organism>
<evidence type="ECO:0000256" key="1">
    <source>
        <dbReference type="SAM" id="MobiDB-lite"/>
    </source>
</evidence>
<dbReference type="RefSeq" id="WP_053517343.1">
    <property type="nucleotide sequence ID" value="NZ_LDVR01000020.1"/>
</dbReference>
<dbReference type="Proteomes" id="UP000092125">
    <property type="component" value="Unassembled WGS sequence"/>
</dbReference>
<reference evidence="3 4" key="1">
    <citation type="submission" date="2016-05" db="EMBL/GenBank/DDBJ databases">
        <title>Draft Genome Sequences of Stenotrophomonas maltophilia Strains Sm32COP, Sm41DVV, Sm46PAILV, SmF3, SmF22, SmSOFb1 and SmCVFa1, Isolated from Different Manures, in France.</title>
        <authorList>
            <person name="Nazaret S."/>
            <person name="Bodilis J."/>
        </authorList>
    </citation>
    <scope>NUCLEOTIDE SEQUENCE [LARGE SCALE GENOMIC DNA]</scope>
    <source>
        <strain evidence="3 4">Sm41DVV</strain>
    </source>
</reference>
<evidence type="ECO:0000259" key="2">
    <source>
        <dbReference type="Pfam" id="PF13391"/>
    </source>
</evidence>
<dbReference type="AlphaFoldDB" id="A0AAP7GVE5"/>
<evidence type="ECO:0000313" key="4">
    <source>
        <dbReference type="Proteomes" id="UP000092125"/>
    </source>
</evidence>
<proteinExistence type="predicted"/>
<feature type="compositionally biased region" description="Basic and acidic residues" evidence="1">
    <location>
        <begin position="21"/>
        <end position="30"/>
    </location>
</feature>